<sequence>MGEARHHYHFYQRHHQGHFQRLHADPTCSRTRLASQQELWRKESPSRKGAGDDGTTEAGGRYSHDVVSPEGDDDYLQYRELFMTKLALEATAALATFLVTAAAIMMILLQHQGLLTAVIVIALSVPAFVLSTQRLSSLGHDATMFESEPLGDIRL</sequence>
<accession>A0AAU7KIP0</accession>
<gene>
    <name evidence="3" type="ORF">NFG58_01455</name>
</gene>
<keyword evidence="2" id="KW-0812">Transmembrane</keyword>
<feature type="transmembrane region" description="Helical" evidence="2">
    <location>
        <begin position="114"/>
        <end position="131"/>
    </location>
</feature>
<evidence type="ECO:0000256" key="2">
    <source>
        <dbReference type="SAM" id="Phobius"/>
    </source>
</evidence>
<feature type="transmembrane region" description="Helical" evidence="2">
    <location>
        <begin position="86"/>
        <end position="108"/>
    </location>
</feature>
<evidence type="ECO:0000256" key="1">
    <source>
        <dbReference type="SAM" id="MobiDB-lite"/>
    </source>
</evidence>
<evidence type="ECO:0000313" key="3">
    <source>
        <dbReference type="EMBL" id="XBO71416.1"/>
    </source>
</evidence>
<dbReference type="RefSeq" id="WP_348827451.1">
    <property type="nucleotide sequence ID" value="NZ_CP098827.1"/>
</dbReference>
<keyword evidence="2" id="KW-1133">Transmembrane helix</keyword>
<keyword evidence="2" id="KW-0472">Membrane</keyword>
<reference evidence="3" key="1">
    <citation type="submission" date="2022-06" db="EMBL/GenBank/DDBJ databases">
        <title>A novel DMS-producing enzyme.</title>
        <authorList>
            <person name="Zhang Y."/>
        </authorList>
    </citation>
    <scope>NUCLEOTIDE SEQUENCE</scope>
    <source>
        <strain evidence="3">RT37</strain>
    </source>
</reference>
<protein>
    <submittedName>
        <fullName evidence="3">Uncharacterized protein</fullName>
    </submittedName>
</protein>
<name>A0AAU7KIP0_9GAMM</name>
<dbReference type="EMBL" id="CP098827">
    <property type="protein sequence ID" value="XBO71416.1"/>
    <property type="molecule type" value="Genomic_DNA"/>
</dbReference>
<feature type="compositionally biased region" description="Basic and acidic residues" evidence="1">
    <location>
        <begin position="39"/>
        <end position="51"/>
    </location>
</feature>
<organism evidence="3">
    <name type="scientific">Halomonas sp. RT37</name>
    <dbReference type="NCBI Taxonomy" id="2950872"/>
    <lineage>
        <taxon>Bacteria</taxon>
        <taxon>Pseudomonadati</taxon>
        <taxon>Pseudomonadota</taxon>
        <taxon>Gammaproteobacteria</taxon>
        <taxon>Oceanospirillales</taxon>
        <taxon>Halomonadaceae</taxon>
        <taxon>Halomonas</taxon>
    </lineage>
</organism>
<feature type="region of interest" description="Disordered" evidence="1">
    <location>
        <begin position="33"/>
        <end position="67"/>
    </location>
</feature>
<proteinExistence type="predicted"/>
<dbReference type="AlphaFoldDB" id="A0AAU7KIP0"/>